<dbReference type="SUPFAM" id="SSF53756">
    <property type="entry name" value="UDP-Glycosyltransferase/glycogen phosphorylase"/>
    <property type="match status" value="1"/>
</dbReference>
<dbReference type="EMBL" id="RKMF01000007">
    <property type="protein sequence ID" value="ROZ63270.1"/>
    <property type="molecule type" value="Genomic_DNA"/>
</dbReference>
<dbReference type="Proteomes" id="UP000270616">
    <property type="component" value="Unassembled WGS sequence"/>
</dbReference>
<dbReference type="InterPro" id="IPR028098">
    <property type="entry name" value="Glyco_trans_4-like_N"/>
</dbReference>
<evidence type="ECO:0000256" key="2">
    <source>
        <dbReference type="ARBA" id="ARBA00022679"/>
    </source>
</evidence>
<evidence type="ECO:0000313" key="5">
    <source>
        <dbReference type="Proteomes" id="UP000270616"/>
    </source>
</evidence>
<dbReference type="Gene3D" id="3.40.50.2000">
    <property type="entry name" value="Glycogen Phosphorylase B"/>
    <property type="match status" value="2"/>
</dbReference>
<evidence type="ECO:0000259" key="3">
    <source>
        <dbReference type="Pfam" id="PF13439"/>
    </source>
</evidence>
<evidence type="ECO:0000256" key="1">
    <source>
        <dbReference type="ARBA" id="ARBA00022676"/>
    </source>
</evidence>
<feature type="domain" description="Glycosyltransferase subfamily 4-like N-terminal" evidence="3">
    <location>
        <begin position="13"/>
        <end position="168"/>
    </location>
</feature>
<comment type="caution">
    <text evidence="4">The sequence shown here is derived from an EMBL/GenBank/DDBJ whole genome shotgun (WGS) entry which is preliminary data.</text>
</comment>
<gene>
    <name evidence="4" type="ORF">EDL96_06940</name>
</gene>
<dbReference type="PANTHER" id="PTHR12526">
    <property type="entry name" value="GLYCOSYLTRANSFERASE"/>
    <property type="match status" value="1"/>
</dbReference>
<keyword evidence="2 4" id="KW-0808">Transferase</keyword>
<keyword evidence="5" id="KW-1185">Reference proteome</keyword>
<keyword evidence="1" id="KW-0328">Glycosyltransferase</keyword>
<evidence type="ECO:0000313" key="4">
    <source>
        <dbReference type="EMBL" id="ROZ63270.1"/>
    </source>
</evidence>
<dbReference type="AlphaFoldDB" id="A0A3N3ZQ43"/>
<dbReference type="GO" id="GO:0016757">
    <property type="term" value="F:glycosyltransferase activity"/>
    <property type="evidence" value="ECO:0007669"/>
    <property type="project" value="UniProtKB-KW"/>
</dbReference>
<proteinExistence type="predicted"/>
<protein>
    <submittedName>
        <fullName evidence="4">Glycosyltransferase</fullName>
    </submittedName>
</protein>
<dbReference type="OrthoDB" id="9810929at2"/>
<organism evidence="4 5">
    <name type="scientific">Kocuria soli</name>
    <dbReference type="NCBI Taxonomy" id="2485125"/>
    <lineage>
        <taxon>Bacteria</taxon>
        <taxon>Bacillati</taxon>
        <taxon>Actinomycetota</taxon>
        <taxon>Actinomycetes</taxon>
        <taxon>Micrococcales</taxon>
        <taxon>Micrococcaceae</taxon>
        <taxon>Kocuria</taxon>
    </lineage>
</organism>
<dbReference type="RefSeq" id="WP_123825068.1">
    <property type="nucleotide sequence ID" value="NZ_RKMF01000007.1"/>
</dbReference>
<dbReference type="Pfam" id="PF13439">
    <property type="entry name" value="Glyco_transf_4"/>
    <property type="match status" value="1"/>
</dbReference>
<name>A0A3N3ZQ43_9MICC</name>
<reference evidence="4 5" key="1">
    <citation type="submission" date="2018-10" db="EMBL/GenBank/DDBJ databases">
        <title>Kocuria sp. M5W7-7, whole genome shotgun sequence.</title>
        <authorList>
            <person name="Tuo L."/>
        </authorList>
    </citation>
    <scope>NUCLEOTIDE SEQUENCE [LARGE SCALE GENOMIC DNA]</scope>
    <source>
        <strain evidence="4 5">M5W7-7</strain>
    </source>
</reference>
<dbReference type="Pfam" id="PF13692">
    <property type="entry name" value="Glyco_trans_1_4"/>
    <property type="match status" value="1"/>
</dbReference>
<dbReference type="PANTHER" id="PTHR12526:SF636">
    <property type="entry name" value="BLL3647 PROTEIN"/>
    <property type="match status" value="1"/>
</dbReference>
<sequence length="359" mass="39380">MRILHVVNDADTGGAQTLIEALAHRRGHDDEVRILVLLGRGGLSDRLEAAATSVDYVGMSRKEVLPLRAVAHLLRLVRKHRIDVVHSHLHQSDLVNAITPHGRPRISTQHASEDASSSKVAHAAWRAAGMASFRMDEMVACSPSARNITAEFGYTFPPERMPVIFNGTTVTDAPSPNPGGQQLLHLARFAPPKDHRNLLEAMARVHEKHPEARLLCAGNGVDESNAELVAWRKDLGLEGVVEFAGTVTDVRRRLRTSAALVFASYNEALPMAGLEAISEGLPVITTRAGDAAFMTVDEHLAVAPRDPDALAGAIDWFLTRTPEQVDALRQSSWELSRRDFDIDRAAQRYITIYRDLVSS</sequence>
<accession>A0A3N3ZQ43</accession>